<dbReference type="PANTHER" id="PTHR32098">
    <property type="entry name" value="LYCOPENE BETA/EPSILON CYCLASE PROTEIN"/>
    <property type="match status" value="1"/>
</dbReference>
<dbReference type="AlphaFoldDB" id="A0A0A9CN43"/>
<reference evidence="1" key="1">
    <citation type="submission" date="2014-09" db="EMBL/GenBank/DDBJ databases">
        <authorList>
            <person name="Magalhaes I.L.F."/>
            <person name="Oliveira U."/>
            <person name="Santos F.R."/>
            <person name="Vidigal T.H.D.A."/>
            <person name="Brescovit A.D."/>
            <person name="Santos A.J."/>
        </authorList>
    </citation>
    <scope>NUCLEOTIDE SEQUENCE</scope>
    <source>
        <tissue evidence="1">Shoot tissue taken approximately 20 cm above the soil surface</tissue>
    </source>
</reference>
<accession>A0A0A9CN43</accession>
<dbReference type="SUPFAM" id="SSF51905">
    <property type="entry name" value="FAD/NAD(P)-binding domain"/>
    <property type="match status" value="1"/>
</dbReference>
<dbReference type="InterPro" id="IPR036188">
    <property type="entry name" value="FAD/NAD-bd_sf"/>
</dbReference>
<name>A0A0A9CN43_ARUDO</name>
<dbReference type="EMBL" id="GBRH01224963">
    <property type="protein sequence ID" value="JAD72932.1"/>
    <property type="molecule type" value="Transcribed_RNA"/>
</dbReference>
<organism evidence="1">
    <name type="scientific">Arundo donax</name>
    <name type="common">Giant reed</name>
    <name type="synonym">Donax arundinaceus</name>
    <dbReference type="NCBI Taxonomy" id="35708"/>
    <lineage>
        <taxon>Eukaryota</taxon>
        <taxon>Viridiplantae</taxon>
        <taxon>Streptophyta</taxon>
        <taxon>Embryophyta</taxon>
        <taxon>Tracheophyta</taxon>
        <taxon>Spermatophyta</taxon>
        <taxon>Magnoliopsida</taxon>
        <taxon>Liliopsida</taxon>
        <taxon>Poales</taxon>
        <taxon>Poaceae</taxon>
        <taxon>PACMAD clade</taxon>
        <taxon>Arundinoideae</taxon>
        <taxon>Arundineae</taxon>
        <taxon>Arundo</taxon>
    </lineage>
</organism>
<sequence>MKIVEIGILSEAEVDQIISSEFNPNRCGFENKGEIWVENILNLGISPTKLVEIMKERFISSGGTIFEGKSLSSISVHDDAAILKLSDGGSLSCRPVIDAMGNFAPIVLQVLLYVYVFEATQ</sequence>
<protein>
    <submittedName>
        <fullName evidence="1">Uncharacterized protein</fullName>
    </submittedName>
</protein>
<proteinExistence type="predicted"/>
<dbReference type="PANTHER" id="PTHR32098:SF5">
    <property type="entry name" value="LYCOPENE BETA_EPSILON CYCLASE PROTEIN"/>
    <property type="match status" value="1"/>
</dbReference>
<reference evidence="1" key="2">
    <citation type="journal article" date="2015" name="Data Brief">
        <title>Shoot transcriptome of the giant reed, Arundo donax.</title>
        <authorList>
            <person name="Barrero R.A."/>
            <person name="Guerrero F.D."/>
            <person name="Moolhuijzen P."/>
            <person name="Goolsby J.A."/>
            <person name="Tidwell J."/>
            <person name="Bellgard S.E."/>
            <person name="Bellgard M.I."/>
        </authorList>
    </citation>
    <scope>NUCLEOTIDE SEQUENCE</scope>
    <source>
        <tissue evidence="1">Shoot tissue taken approximately 20 cm above the soil surface</tissue>
    </source>
</reference>
<evidence type="ECO:0000313" key="1">
    <source>
        <dbReference type="EMBL" id="JAD72932.1"/>
    </source>
</evidence>